<evidence type="ECO:0000313" key="3">
    <source>
        <dbReference type="Proteomes" id="UP001275867"/>
    </source>
</evidence>
<sequence>MKSGKIILLGIIGAVVIGALAMFTTVLKLRVISSQVLVDIVGIIMFTGFGFYVAKLREKAKK</sequence>
<gene>
    <name evidence="2" type="ORF">GA842_02860</name>
</gene>
<feature type="transmembrane region" description="Helical" evidence="1">
    <location>
        <begin position="32"/>
        <end position="54"/>
    </location>
</feature>
<organism evidence="2 3">
    <name type="scientific">Pediococcus parvulus</name>
    <dbReference type="NCBI Taxonomy" id="54062"/>
    <lineage>
        <taxon>Bacteria</taxon>
        <taxon>Bacillati</taxon>
        <taxon>Bacillota</taxon>
        <taxon>Bacilli</taxon>
        <taxon>Lactobacillales</taxon>
        <taxon>Lactobacillaceae</taxon>
        <taxon>Pediococcus</taxon>
    </lineage>
</organism>
<proteinExistence type="predicted"/>
<reference evidence="2" key="1">
    <citation type="submission" date="2019-10" db="EMBL/GenBank/DDBJ databases">
        <title>Malate fermentation in French cider.</title>
        <authorList>
            <person name="Cousin F.J."/>
            <person name="Medina Fernandez S."/>
            <person name="Misery B."/>
            <person name="Laplace J.-M."/>
            <person name="Cretenet M."/>
        </authorList>
    </citation>
    <scope>NUCLEOTIDE SEQUENCE</scope>
    <source>
        <strain evidence="2">UCMA15901</strain>
    </source>
</reference>
<keyword evidence="1" id="KW-1133">Transmembrane helix</keyword>
<dbReference type="EMBL" id="WERX01000006">
    <property type="protein sequence ID" value="MDV7693837.1"/>
    <property type="molecule type" value="Genomic_DNA"/>
</dbReference>
<dbReference type="RefSeq" id="WP_317762760.1">
    <property type="nucleotide sequence ID" value="NZ_WERX01000006.1"/>
</dbReference>
<feature type="transmembrane region" description="Helical" evidence="1">
    <location>
        <begin position="7"/>
        <end position="26"/>
    </location>
</feature>
<keyword evidence="1" id="KW-0812">Transmembrane</keyword>
<dbReference type="Proteomes" id="UP001275867">
    <property type="component" value="Unassembled WGS sequence"/>
</dbReference>
<dbReference type="AlphaFoldDB" id="A0AAP5TDZ2"/>
<accession>A0AAP5TDZ2</accession>
<protein>
    <submittedName>
        <fullName evidence="2">Uncharacterized protein</fullName>
    </submittedName>
</protein>
<evidence type="ECO:0000313" key="2">
    <source>
        <dbReference type="EMBL" id="MDV7693837.1"/>
    </source>
</evidence>
<name>A0AAP5TDZ2_9LACO</name>
<evidence type="ECO:0000256" key="1">
    <source>
        <dbReference type="SAM" id="Phobius"/>
    </source>
</evidence>
<keyword evidence="1" id="KW-0472">Membrane</keyword>
<comment type="caution">
    <text evidence="2">The sequence shown here is derived from an EMBL/GenBank/DDBJ whole genome shotgun (WGS) entry which is preliminary data.</text>
</comment>